<dbReference type="GO" id="GO:0070041">
    <property type="term" value="F:rRNA (uridine-C5-)-methyltransferase activity"/>
    <property type="evidence" value="ECO:0007669"/>
    <property type="project" value="TreeGrafter"/>
</dbReference>
<dbReference type="SUPFAM" id="SSF53335">
    <property type="entry name" value="S-adenosyl-L-methionine-dependent methyltransferases"/>
    <property type="match status" value="1"/>
</dbReference>
<feature type="region of interest" description="Disordered" evidence="8">
    <location>
        <begin position="1"/>
        <end position="30"/>
    </location>
</feature>
<comment type="similarity">
    <text evidence="6">Belongs to the class I-like SAM-binding methyltransferase superfamily. RNA M5U methyltransferase family.</text>
</comment>
<dbReference type="AlphaFoldDB" id="A0A420WYQ8"/>
<evidence type="ECO:0000313" key="10">
    <source>
        <dbReference type="EMBL" id="RKR06313.1"/>
    </source>
</evidence>
<feature type="binding site" evidence="6">
    <location>
        <position position="295"/>
    </location>
    <ligand>
        <name>S-adenosyl-L-methionine</name>
        <dbReference type="ChEBI" id="CHEBI:59789"/>
    </ligand>
</feature>
<dbReference type="PANTHER" id="PTHR11061">
    <property type="entry name" value="RNA M5U METHYLTRANSFERASE"/>
    <property type="match status" value="1"/>
</dbReference>
<dbReference type="Gene3D" id="2.40.50.1070">
    <property type="match status" value="1"/>
</dbReference>
<keyword evidence="1" id="KW-0479">Metal-binding</keyword>
<dbReference type="InterPro" id="IPR002792">
    <property type="entry name" value="TRAM_dom"/>
</dbReference>
<keyword evidence="2 6" id="KW-0489">Methyltransferase</keyword>
<dbReference type="PROSITE" id="PS01230">
    <property type="entry name" value="TRMA_1"/>
    <property type="match status" value="1"/>
</dbReference>
<feature type="active site" description="Nucleophile" evidence="6">
    <location>
        <position position="420"/>
    </location>
</feature>
<dbReference type="InterPro" id="IPR030390">
    <property type="entry name" value="MeTrfase_TrmA_AS"/>
</dbReference>
<dbReference type="Gene3D" id="3.40.50.150">
    <property type="entry name" value="Vaccinia Virus protein VP39"/>
    <property type="match status" value="1"/>
</dbReference>
<evidence type="ECO:0000256" key="1">
    <source>
        <dbReference type="ARBA" id="ARBA00022485"/>
    </source>
</evidence>
<dbReference type="CDD" id="cd02440">
    <property type="entry name" value="AdoMet_MTases"/>
    <property type="match status" value="1"/>
</dbReference>
<keyword evidence="4 6" id="KW-0949">S-adenosyl-L-methionine</keyword>
<proteinExistence type="inferred from homology"/>
<dbReference type="PANTHER" id="PTHR11061:SF49">
    <property type="entry name" value="23S RRNA (URACIL(1939)-C(5))-METHYLTRANSFERASE RLMD"/>
    <property type="match status" value="1"/>
</dbReference>
<keyword evidence="11" id="KW-1185">Reference proteome</keyword>
<dbReference type="Pfam" id="PF01938">
    <property type="entry name" value="TRAM"/>
    <property type="match status" value="1"/>
</dbReference>
<dbReference type="PROSITE" id="PS50926">
    <property type="entry name" value="TRAM"/>
    <property type="match status" value="1"/>
</dbReference>
<dbReference type="EMBL" id="RBIN01000003">
    <property type="protein sequence ID" value="RKR06313.1"/>
    <property type="molecule type" value="Genomic_DNA"/>
</dbReference>
<dbReference type="RefSeq" id="WP_121172231.1">
    <property type="nucleotide sequence ID" value="NZ_RBIN01000003.1"/>
</dbReference>
<keyword evidence="1" id="KW-0004">4Fe-4S</keyword>
<feature type="binding site" evidence="6">
    <location>
        <position position="394"/>
    </location>
    <ligand>
        <name>S-adenosyl-L-methionine</name>
        <dbReference type="ChEBI" id="CHEBI:59789"/>
    </ligand>
</feature>
<protein>
    <submittedName>
        <fullName evidence="10">23S rRNA m(5)U-1939 methyltransferase</fullName>
    </submittedName>
</protein>
<keyword evidence="3 6" id="KW-0808">Transferase</keyword>
<dbReference type="InterPro" id="IPR010280">
    <property type="entry name" value="U5_MeTrfase_fam"/>
</dbReference>
<dbReference type="PROSITE" id="PS51687">
    <property type="entry name" value="SAM_MT_RNA_M5U"/>
    <property type="match status" value="1"/>
</dbReference>
<evidence type="ECO:0000256" key="2">
    <source>
        <dbReference type="ARBA" id="ARBA00022603"/>
    </source>
</evidence>
<dbReference type="Gene3D" id="2.40.50.140">
    <property type="entry name" value="Nucleic acid-binding proteins"/>
    <property type="match status" value="1"/>
</dbReference>
<evidence type="ECO:0000256" key="4">
    <source>
        <dbReference type="ARBA" id="ARBA00022691"/>
    </source>
</evidence>
<gene>
    <name evidence="10" type="ORF">C7446_1255</name>
</gene>
<feature type="binding site" evidence="6">
    <location>
        <position position="324"/>
    </location>
    <ligand>
        <name>S-adenosyl-L-methionine</name>
        <dbReference type="ChEBI" id="CHEBI:59789"/>
    </ligand>
</feature>
<sequence>MARLGTRRPVAERPKRRRTSTARSEPPQDGQLLIERQAHDGRGVARNAEGKTLFVERALPGERVIVAVHAEHRRYDEAHVRELLALVPERVTPACTHFGQCGGCDLQHQALDAQRAHRRAVLTEQFAHHDLILPEIELIGDDARQSAGYGYRRRARLGVRVDSDGALYFGFRRRSQDNLFNITQCPILTPRLEALLKPLRHQLEQLEAPRRVGHVELLELDGQCCLSIRQLREVPGDIERWRAFADEHQLALVMGIGREQPVWHRLDDGPPLQQTVNVAGNGPVTLELAPGDFLQANAAVNQQLVNTVLEWSEVGPGEQVLDLFAGVGNFTLPLAALGARVTALEGRAAMVDRLQHNAARNGLARQITARVADLAEYASLAVAEPDRADLVVLDPPRSGARTLARQLAMAQPARVVYISCDPATLARDVRILVEGGYRIERAAVADMFPQTSHQESVLLLRRVDER</sequence>
<evidence type="ECO:0000256" key="6">
    <source>
        <dbReference type="PROSITE-ProRule" id="PRU01024"/>
    </source>
</evidence>
<dbReference type="InterPro" id="IPR012340">
    <property type="entry name" value="NA-bd_OB-fold"/>
</dbReference>
<dbReference type="OrthoDB" id="9804590at2"/>
<feature type="binding site" evidence="6">
    <location>
        <position position="345"/>
    </location>
    <ligand>
        <name>S-adenosyl-L-methionine</name>
        <dbReference type="ChEBI" id="CHEBI:59789"/>
    </ligand>
</feature>
<dbReference type="InterPro" id="IPR029063">
    <property type="entry name" value="SAM-dependent_MTases_sf"/>
</dbReference>
<evidence type="ECO:0000259" key="9">
    <source>
        <dbReference type="PROSITE" id="PS50926"/>
    </source>
</evidence>
<feature type="domain" description="TRAM" evidence="9">
    <location>
        <begin position="23"/>
        <end position="82"/>
    </location>
</feature>
<accession>A0A420WYQ8</accession>
<name>A0A420WYQ8_9GAMM</name>
<evidence type="ECO:0000256" key="7">
    <source>
        <dbReference type="PROSITE-ProRule" id="PRU10015"/>
    </source>
</evidence>
<reference evidence="10 11" key="1">
    <citation type="submission" date="2018-10" db="EMBL/GenBank/DDBJ databases">
        <title>Genomic Encyclopedia of Type Strains, Phase IV (KMG-IV): sequencing the most valuable type-strain genomes for metagenomic binning, comparative biology and taxonomic classification.</title>
        <authorList>
            <person name="Goeker M."/>
        </authorList>
    </citation>
    <scope>NUCLEOTIDE SEQUENCE [LARGE SCALE GENOMIC DNA]</scope>
    <source>
        <strain evidence="10 11">DSM 23229</strain>
    </source>
</reference>
<evidence type="ECO:0000256" key="3">
    <source>
        <dbReference type="ARBA" id="ARBA00022679"/>
    </source>
</evidence>
<evidence type="ECO:0000256" key="8">
    <source>
        <dbReference type="SAM" id="MobiDB-lite"/>
    </source>
</evidence>
<organism evidence="10 11">
    <name type="scientific">Kushneria sinocarnis</name>
    <dbReference type="NCBI Taxonomy" id="595502"/>
    <lineage>
        <taxon>Bacteria</taxon>
        <taxon>Pseudomonadati</taxon>
        <taxon>Pseudomonadota</taxon>
        <taxon>Gammaproteobacteria</taxon>
        <taxon>Oceanospirillales</taxon>
        <taxon>Halomonadaceae</taxon>
        <taxon>Kushneria</taxon>
    </lineage>
</organism>
<keyword evidence="1" id="KW-0408">Iron</keyword>
<dbReference type="GO" id="GO:0070475">
    <property type="term" value="P:rRNA base methylation"/>
    <property type="evidence" value="ECO:0007669"/>
    <property type="project" value="TreeGrafter"/>
</dbReference>
<keyword evidence="5" id="KW-0411">Iron-sulfur</keyword>
<comment type="caution">
    <text evidence="10">The sequence shown here is derived from an EMBL/GenBank/DDBJ whole genome shotgun (WGS) entry which is preliminary data.</text>
</comment>
<dbReference type="GO" id="GO:0051539">
    <property type="term" value="F:4 iron, 4 sulfur cluster binding"/>
    <property type="evidence" value="ECO:0007669"/>
    <property type="project" value="UniProtKB-KW"/>
</dbReference>
<dbReference type="Pfam" id="PF05958">
    <property type="entry name" value="tRNA_U5-meth_tr"/>
    <property type="match status" value="1"/>
</dbReference>
<feature type="active site" evidence="7">
    <location>
        <position position="420"/>
    </location>
</feature>
<dbReference type="Proteomes" id="UP000281975">
    <property type="component" value="Unassembled WGS sequence"/>
</dbReference>
<dbReference type="SUPFAM" id="SSF50249">
    <property type="entry name" value="Nucleic acid-binding proteins"/>
    <property type="match status" value="1"/>
</dbReference>
<evidence type="ECO:0000256" key="5">
    <source>
        <dbReference type="ARBA" id="ARBA00023014"/>
    </source>
</evidence>
<evidence type="ECO:0000313" key="11">
    <source>
        <dbReference type="Proteomes" id="UP000281975"/>
    </source>
</evidence>